<evidence type="ECO:0008006" key="3">
    <source>
        <dbReference type="Google" id="ProtNLM"/>
    </source>
</evidence>
<accession>A0A0D5C3T1</accession>
<dbReference type="AlphaFoldDB" id="A0A0D5C3T1"/>
<dbReference type="HOGENOM" id="CLU_1329407_0_0_2"/>
<dbReference type="OrthoDB" id="113823at2157"/>
<keyword evidence="2" id="KW-1185">Reference proteome</keyword>
<reference evidence="2" key="1">
    <citation type="submission" date="2015-03" db="EMBL/GenBank/DDBJ databases">
        <title>Characterization of two novel Thaumarchaeota isolated from the Northern Adriatic Sea.</title>
        <authorList>
            <person name="Bayer B."/>
            <person name="Vojvoda J."/>
            <person name="Offre P."/>
            <person name="Srivastava A."/>
            <person name="Elisabeth N."/>
            <person name="Garcia J.A.L."/>
            <person name="Schleper C."/>
            <person name="Herndl G.J."/>
        </authorList>
    </citation>
    <scope>NUCLEOTIDE SEQUENCE [LARGE SCALE GENOMIC DNA]</scope>
    <source>
        <strain evidence="2">NF5</strain>
    </source>
</reference>
<dbReference type="SUPFAM" id="SSF55144">
    <property type="entry name" value="LigT-like"/>
    <property type="match status" value="1"/>
</dbReference>
<dbReference type="STRING" id="1580092.NADRNF5_1542"/>
<dbReference type="Pfam" id="PF13563">
    <property type="entry name" value="2_5_RNA_ligase2"/>
    <property type="match status" value="1"/>
</dbReference>
<dbReference type="EMBL" id="CP011070">
    <property type="protein sequence ID" value="AJW71223.1"/>
    <property type="molecule type" value="Genomic_DNA"/>
</dbReference>
<dbReference type="GeneID" id="24820718"/>
<gene>
    <name evidence="1" type="ORF">NADRNF5_1542</name>
</gene>
<sequence>MIKPYLIEIRMMGEPKHTARQLIYDIHKKFRVHGAVKHRPVPHMSLFGPFRCHSLREVIHTIGEVGSEFSELEYDIDGFDYFELKKKFLFITTSSRKNVIYLKIKPSKELKEFRHTLAKKLLKITDSVNFDQDSKDKFKFHATIAMKDIHHKFDEIWDYLQNYDIKTNGMCYRITLLNQGKIMYEYELPTKRLLNRQQSLRRRPRRRITRK</sequence>
<proteinExistence type="predicted"/>
<protein>
    <recommendedName>
        <fullName evidence="3">2'-5' RNA ligase family protein</fullName>
    </recommendedName>
</protein>
<reference evidence="1 2" key="2">
    <citation type="journal article" date="2016" name="ISME J.">
        <title>Physiological and genomic characterization of two novel marine thaumarchaeal strains indicates niche differentiation.</title>
        <authorList>
            <person name="Bayer B."/>
            <person name="Vojvoda J."/>
            <person name="Offre P."/>
            <person name="Alves R.J."/>
            <person name="Elisabeth N.H."/>
            <person name="Garcia J.A."/>
            <person name="Volland J.M."/>
            <person name="Srivastava A."/>
            <person name="Schleper C."/>
            <person name="Herndl G.J."/>
        </authorList>
    </citation>
    <scope>NUCLEOTIDE SEQUENCE [LARGE SCALE GENOMIC DNA]</scope>
    <source>
        <strain evidence="1 2">NF5</strain>
    </source>
</reference>
<name>A0A0D5C3T1_9ARCH</name>
<evidence type="ECO:0000313" key="2">
    <source>
        <dbReference type="Proteomes" id="UP000032408"/>
    </source>
</evidence>
<dbReference type="Gene3D" id="3.90.1140.10">
    <property type="entry name" value="Cyclic phosphodiesterase"/>
    <property type="match status" value="1"/>
</dbReference>
<dbReference type="RefSeq" id="WP_048116731.1">
    <property type="nucleotide sequence ID" value="NZ_CP011070.1"/>
</dbReference>
<organism evidence="1 2">
    <name type="scientific">Nitrosopumilus adriaticus</name>
    <dbReference type="NCBI Taxonomy" id="1580092"/>
    <lineage>
        <taxon>Archaea</taxon>
        <taxon>Nitrososphaerota</taxon>
        <taxon>Nitrososphaeria</taxon>
        <taxon>Nitrosopumilales</taxon>
        <taxon>Nitrosopumilaceae</taxon>
        <taxon>Nitrosopumilus</taxon>
    </lineage>
</organism>
<dbReference type="InterPro" id="IPR009097">
    <property type="entry name" value="Cyclic_Pdiesterase"/>
</dbReference>
<dbReference type="KEGG" id="nin:NADRNF5_1542"/>
<evidence type="ECO:0000313" key="1">
    <source>
        <dbReference type="EMBL" id="AJW71223.1"/>
    </source>
</evidence>
<dbReference type="Proteomes" id="UP000032408">
    <property type="component" value="Chromosome"/>
</dbReference>